<feature type="domain" description="Protein kinase" evidence="1">
    <location>
        <begin position="1"/>
        <end position="273"/>
    </location>
</feature>
<dbReference type="Proteomes" id="UP000030652">
    <property type="component" value="Unassembled WGS sequence"/>
</dbReference>
<dbReference type="SUPFAM" id="SSF56112">
    <property type="entry name" value="Protein kinase-like (PK-like)"/>
    <property type="match status" value="1"/>
</dbReference>
<reference evidence="2 3" key="1">
    <citation type="submission" date="2014-10" db="EMBL/GenBank/DDBJ databases">
        <title>Draft genome of anammox bacterium scalindua brodae, obtained using differential coverage binning of sequence data from two enrichment reactors.</title>
        <authorList>
            <person name="Speth D.R."/>
            <person name="Russ L."/>
            <person name="Kartal B."/>
            <person name="Op den Camp H.J."/>
            <person name="Dutilh B.E."/>
            <person name="Jetten M.S."/>
        </authorList>
    </citation>
    <scope>NUCLEOTIDE SEQUENCE [LARGE SCALE GENOMIC DNA]</scope>
    <source>
        <strain evidence="2">RU1</strain>
    </source>
</reference>
<keyword evidence="2" id="KW-0418">Kinase</keyword>
<dbReference type="InterPro" id="IPR000719">
    <property type="entry name" value="Prot_kinase_dom"/>
</dbReference>
<dbReference type="SMART" id="SM00220">
    <property type="entry name" value="S_TKc"/>
    <property type="match status" value="1"/>
</dbReference>
<name>A0A0B0EJ86_9BACT</name>
<dbReference type="GO" id="GO:0004674">
    <property type="term" value="F:protein serine/threonine kinase activity"/>
    <property type="evidence" value="ECO:0007669"/>
    <property type="project" value="UniProtKB-KW"/>
</dbReference>
<gene>
    <name evidence="2" type="ORF">SCABRO_02142</name>
</gene>
<keyword evidence="2" id="KW-0808">Transferase</keyword>
<proteinExistence type="predicted"/>
<evidence type="ECO:0000259" key="1">
    <source>
        <dbReference type="PROSITE" id="PS50011"/>
    </source>
</evidence>
<dbReference type="eggNOG" id="COG0515">
    <property type="taxonomic scope" value="Bacteria"/>
</dbReference>
<dbReference type="Gene3D" id="1.10.510.10">
    <property type="entry name" value="Transferase(Phosphotransferase) domain 1"/>
    <property type="match status" value="1"/>
</dbReference>
<dbReference type="GO" id="GO:0005524">
    <property type="term" value="F:ATP binding"/>
    <property type="evidence" value="ECO:0007669"/>
    <property type="project" value="InterPro"/>
</dbReference>
<keyword evidence="2" id="KW-0723">Serine/threonine-protein kinase</keyword>
<accession>A0A0B0EJ86</accession>
<dbReference type="InterPro" id="IPR011009">
    <property type="entry name" value="Kinase-like_dom_sf"/>
</dbReference>
<sequence>MYTIKDYKFKSFKSVADMHKSNYAMLEEDDTLEIKNMGIKYCPHLSFEDEYYILQQLDHSQIPKAYDFGQEILYKDTKVVLKQHFIVLDHTSNTDLLSYYKWKTGFFPPVDEVIKCFISTCVPLDYLHSKNFIHCDIKPGHLLLDPVTGTVYLIDFELAIKKTGVLKGISMDYASPEQHTLVEQLRGTPENVPLEAISFFLSIDGKADIYSTGAIFYEILTGQKWYEKKCPPSEFNKTIPPALEEILMATLEENPANRISTAKQLKQSLEALI</sequence>
<dbReference type="PANTHER" id="PTHR24348">
    <property type="entry name" value="SERINE/THREONINE-PROTEIN KINASE UNC-51-RELATED"/>
    <property type="match status" value="1"/>
</dbReference>
<protein>
    <submittedName>
        <fullName evidence="2">Serine/threonine protein kinase (Catalytic domain)</fullName>
        <ecNumber evidence="2">2.7.11.1</ecNumber>
    </submittedName>
</protein>
<comment type="caution">
    <text evidence="2">The sequence shown here is derived from an EMBL/GenBank/DDBJ whole genome shotgun (WGS) entry which is preliminary data.</text>
</comment>
<dbReference type="Pfam" id="PF00069">
    <property type="entry name" value="Pkinase"/>
    <property type="match status" value="1"/>
</dbReference>
<dbReference type="AlphaFoldDB" id="A0A0B0EJ86"/>
<dbReference type="EMBL" id="JRYO01000152">
    <property type="protein sequence ID" value="KHE92091.1"/>
    <property type="molecule type" value="Genomic_DNA"/>
</dbReference>
<dbReference type="EC" id="2.7.11.1" evidence="2"/>
<evidence type="ECO:0000313" key="2">
    <source>
        <dbReference type="EMBL" id="KHE92091.1"/>
    </source>
</evidence>
<dbReference type="PROSITE" id="PS50011">
    <property type="entry name" value="PROTEIN_KINASE_DOM"/>
    <property type="match status" value="1"/>
</dbReference>
<evidence type="ECO:0000313" key="3">
    <source>
        <dbReference type="Proteomes" id="UP000030652"/>
    </source>
</evidence>
<organism evidence="2 3">
    <name type="scientific">Candidatus Scalindua brodae</name>
    <dbReference type="NCBI Taxonomy" id="237368"/>
    <lineage>
        <taxon>Bacteria</taxon>
        <taxon>Pseudomonadati</taxon>
        <taxon>Planctomycetota</taxon>
        <taxon>Candidatus Brocadiia</taxon>
        <taxon>Candidatus Brocadiales</taxon>
        <taxon>Candidatus Scalinduaceae</taxon>
        <taxon>Candidatus Scalindua</taxon>
    </lineage>
</organism>
<dbReference type="GO" id="GO:0005737">
    <property type="term" value="C:cytoplasm"/>
    <property type="evidence" value="ECO:0007669"/>
    <property type="project" value="TreeGrafter"/>
</dbReference>
<dbReference type="InterPro" id="IPR045269">
    <property type="entry name" value="Atg1-like"/>
</dbReference>